<reference evidence="3" key="2">
    <citation type="submission" date="2020-09" db="EMBL/GenBank/DDBJ databases">
        <authorList>
            <person name="Sun Q."/>
            <person name="Zhou Y."/>
        </authorList>
    </citation>
    <scope>NUCLEOTIDE SEQUENCE</scope>
    <source>
        <strain evidence="3">CGMCC 1.12921</strain>
    </source>
</reference>
<evidence type="ECO:0000256" key="1">
    <source>
        <dbReference type="SAM" id="MobiDB-lite"/>
    </source>
</evidence>
<dbReference type="PANTHER" id="PTHR30399">
    <property type="entry name" value="UNCHARACTERIZED PROTEIN YGJP"/>
    <property type="match status" value="1"/>
</dbReference>
<gene>
    <name evidence="3" type="ORF">GCM10011342_19590</name>
</gene>
<organism evidence="3 4">
    <name type="scientific">Aquisalinus flavus</name>
    <dbReference type="NCBI Taxonomy" id="1526572"/>
    <lineage>
        <taxon>Bacteria</taxon>
        <taxon>Pseudomonadati</taxon>
        <taxon>Pseudomonadota</taxon>
        <taxon>Alphaproteobacteria</taxon>
        <taxon>Parvularculales</taxon>
        <taxon>Parvularculaceae</taxon>
        <taxon>Aquisalinus</taxon>
    </lineage>
</organism>
<dbReference type="InterPro" id="IPR002725">
    <property type="entry name" value="YgjP-like_metallopeptidase"/>
</dbReference>
<sequence>MTLPREKSLKVAPPESSAGPSVRIGERLLPVDVRINRRARRLIIRVDALGGRVLLTCPSKRSVPDGLSFVEKRRSWIAQCLAESPQTQPFHDGASVPVRGIEHTILHAPGQRKAVRAEDQTLYVGGAPEFLARRVEDWLRAEARREFCAIADALCDRIGVVRKRITVRDTRSRWGSCSSAGAISLSWRLIMAPEHVYTYVVGHEVAHLKHMDHSPAFWRVVDELIEDRRPAQDWLKTHGASLYGIGAR</sequence>
<evidence type="ECO:0000313" key="4">
    <source>
        <dbReference type="Proteomes" id="UP000613582"/>
    </source>
</evidence>
<dbReference type="Proteomes" id="UP000613582">
    <property type="component" value="Unassembled WGS sequence"/>
</dbReference>
<evidence type="ECO:0000259" key="2">
    <source>
        <dbReference type="Pfam" id="PF01863"/>
    </source>
</evidence>
<dbReference type="PANTHER" id="PTHR30399:SF1">
    <property type="entry name" value="UTP PYROPHOSPHATASE"/>
    <property type="match status" value="1"/>
</dbReference>
<proteinExistence type="predicted"/>
<evidence type="ECO:0000313" key="3">
    <source>
        <dbReference type="EMBL" id="GGD10826.1"/>
    </source>
</evidence>
<accession>A0A8J2V3B6</accession>
<protein>
    <recommendedName>
        <fullName evidence="2">YgjP-like metallopeptidase domain-containing protein</fullName>
    </recommendedName>
</protein>
<name>A0A8J2V3B6_9PROT</name>
<keyword evidence="4" id="KW-1185">Reference proteome</keyword>
<dbReference type="RefSeq" id="WP_188158594.1">
    <property type="nucleotide sequence ID" value="NZ_BMGH01000001.1"/>
</dbReference>
<dbReference type="CDD" id="cd07344">
    <property type="entry name" value="M48_yhfN_like"/>
    <property type="match status" value="1"/>
</dbReference>
<dbReference type="EMBL" id="BMGH01000001">
    <property type="protein sequence ID" value="GGD10826.1"/>
    <property type="molecule type" value="Genomic_DNA"/>
</dbReference>
<reference evidence="3" key="1">
    <citation type="journal article" date="2014" name="Int. J. Syst. Evol. Microbiol.">
        <title>Complete genome sequence of Corynebacterium casei LMG S-19264T (=DSM 44701T), isolated from a smear-ripened cheese.</title>
        <authorList>
            <consortium name="US DOE Joint Genome Institute (JGI-PGF)"/>
            <person name="Walter F."/>
            <person name="Albersmeier A."/>
            <person name="Kalinowski J."/>
            <person name="Ruckert C."/>
        </authorList>
    </citation>
    <scope>NUCLEOTIDE SEQUENCE</scope>
    <source>
        <strain evidence="3">CGMCC 1.12921</strain>
    </source>
</reference>
<feature type="domain" description="YgjP-like metallopeptidase" evidence="2">
    <location>
        <begin position="40"/>
        <end position="238"/>
    </location>
</feature>
<dbReference type="AlphaFoldDB" id="A0A8J2V3B6"/>
<dbReference type="InterPro" id="IPR053136">
    <property type="entry name" value="UTP_pyrophosphatase-like"/>
</dbReference>
<dbReference type="Gene3D" id="3.30.2010.10">
    <property type="entry name" value="Metalloproteases ('zincins'), catalytic domain"/>
    <property type="match status" value="1"/>
</dbReference>
<feature type="region of interest" description="Disordered" evidence="1">
    <location>
        <begin position="1"/>
        <end position="20"/>
    </location>
</feature>
<comment type="caution">
    <text evidence="3">The sequence shown here is derived from an EMBL/GenBank/DDBJ whole genome shotgun (WGS) entry which is preliminary data.</text>
</comment>
<dbReference type="Pfam" id="PF01863">
    <property type="entry name" value="YgjP-like"/>
    <property type="match status" value="1"/>
</dbReference>